<dbReference type="InterPro" id="IPR027417">
    <property type="entry name" value="P-loop_NTPase"/>
</dbReference>
<dbReference type="PROSITE" id="PS51192">
    <property type="entry name" value="HELICASE_ATP_BIND_1"/>
    <property type="match status" value="1"/>
</dbReference>
<dbReference type="Gene3D" id="3.90.1570.50">
    <property type="match status" value="1"/>
</dbReference>
<dbReference type="Proteomes" id="UP000192418">
    <property type="component" value="Unassembled WGS sequence"/>
</dbReference>
<dbReference type="SMART" id="SM00487">
    <property type="entry name" value="DEXDc"/>
    <property type="match status" value="1"/>
</dbReference>
<dbReference type="STRING" id="1121400.SAMN02746065_1513"/>
<dbReference type="GO" id="GO:0003677">
    <property type="term" value="F:DNA binding"/>
    <property type="evidence" value="ECO:0007669"/>
    <property type="project" value="UniProtKB-KW"/>
</dbReference>
<dbReference type="Pfam" id="PF22679">
    <property type="entry name" value="T1R_D3-like"/>
    <property type="match status" value="1"/>
</dbReference>
<dbReference type="AlphaFoldDB" id="A0A1W2EVJ6"/>
<dbReference type="OrthoDB" id="9758243at2"/>
<dbReference type="Gene3D" id="3.40.50.300">
    <property type="entry name" value="P-loop containing nucleotide triphosphate hydrolases"/>
    <property type="match status" value="2"/>
</dbReference>
<dbReference type="Pfam" id="PF04313">
    <property type="entry name" value="HSDR_N"/>
    <property type="match status" value="1"/>
</dbReference>
<feature type="domain" description="Helicase ATP-binding" evidence="2">
    <location>
        <begin position="329"/>
        <end position="534"/>
    </location>
</feature>
<dbReference type="SUPFAM" id="SSF52540">
    <property type="entry name" value="P-loop containing nucleoside triphosphate hydrolases"/>
    <property type="match status" value="1"/>
</dbReference>
<organism evidence="3 4">
    <name type="scientific">Desulfocicer vacuolatum DSM 3385</name>
    <dbReference type="NCBI Taxonomy" id="1121400"/>
    <lineage>
        <taxon>Bacteria</taxon>
        <taxon>Pseudomonadati</taxon>
        <taxon>Thermodesulfobacteriota</taxon>
        <taxon>Desulfobacteria</taxon>
        <taxon>Desulfobacterales</taxon>
        <taxon>Desulfobacteraceae</taxon>
        <taxon>Desulfocicer</taxon>
    </lineage>
</organism>
<dbReference type="GO" id="GO:0005524">
    <property type="term" value="F:ATP binding"/>
    <property type="evidence" value="ECO:0007669"/>
    <property type="project" value="UniProtKB-KW"/>
</dbReference>
<sequence>MVSQTNEQALEAAIEKKLTGTCLEEIKKGDIKNGEIRQGEIEAAAPEKNKVEEPQVPFDTHHGYELGYHQHFNPRFAMDEKKFWAFLEATQEKELEKLIRKTRGIDEWQRKILERLDRMIKQKGLLHLLKKGLSVDDAHFVLMYPAPLASSAEKVKEQFKNNIFSSTRQIHYSIDNPNESIDLVLFINGLAFATLELKNPWTGQTARFHGQKQYRSRDNTQPLLQFGRCLVHMAVDTDEVYMATKLSGKSTFFLPFNKGNNHGAGNPANERGHRSAYLWEDVFKKTSIANIIEHFVRLSGKGKDPLNKRTLFFPRYHQMDVVQKLIRHTAQNGVGHTYLVQHSAGSGKSNSITWAAYQLIETYPENLKAHGAKGLEQPLFDSVIVVTDRRLLDKQLRETIREFSEVKNILAPAYRAADLKTALEQGKKIIITTIQKFPFILDGIGDLSDKNFAVVIDEAHSSQSGSAHDNMNRAMGMAATDEQEAREKDTQDKILAAMASRKMRGNASYFAFTATPKNTTLEKFGIEQEDGQFKPFHLYSMKQAIEEGFILDVLANYTTYKSYYEIQKSIQDNPLFDSKKAQKKLRAYVERHQQTINIKAEIILEHFIPQVVNQKKLKGKAKGMVITQNIETAIRYYKAITRLISEKGDPFKVLIAFSGHKEVDGIEYTESLMNGFSESETRERFDADEYRLLVVANKYLTGFDQPKLTAMYVDKKLQNVLAVQALSRLNRAAQSLGKKTEDLFILDFFNSVDDIKNAFDDFYTATSLSRATDVNVLHELKETLDAEGVYEWQEVQDFVERYFNNADAQELSPFIDAAADRFNIGLELEDQDKADFKIKAKQFVKIYGQMASIMPYEIVDWEKLFWFLKFLIPKLIVKDPKADKIDELLNSVDLSSYGLQRVKLNHRIRLDEDETQVDPQNPNPRGAHGGDEAYDPLDEIIRNFNERWFQAWNATPQEQRVKLLNFADSIKTHPDFDEKYKNNQDAHNRILAFQKIFEDVILKNRRDELELSRLLASDTVFKSAMQQSLRQIVDR</sequence>
<dbReference type="EMBL" id="FWXY01000051">
    <property type="protein sequence ID" value="SMD13717.1"/>
    <property type="molecule type" value="Genomic_DNA"/>
</dbReference>
<dbReference type="PANTHER" id="PTHR42927:SF1">
    <property type="entry name" value="HELICASE SUPERFAMILY 1 AND 2 DOMAIN-CONTAINING PROTEIN"/>
    <property type="match status" value="1"/>
</dbReference>
<dbReference type="RefSeq" id="WP_084072014.1">
    <property type="nucleotide sequence ID" value="NZ_FWXY01000051.1"/>
</dbReference>
<evidence type="ECO:0000313" key="3">
    <source>
        <dbReference type="EMBL" id="SMD13717.1"/>
    </source>
</evidence>
<accession>A0A1W2EVJ6</accession>
<dbReference type="GO" id="GO:0009307">
    <property type="term" value="P:DNA restriction-modification system"/>
    <property type="evidence" value="ECO:0007669"/>
    <property type="project" value="UniProtKB-KW"/>
</dbReference>
<protein>
    <submittedName>
        <fullName evidence="3">Type I restriction enzyme, R subunit</fullName>
    </submittedName>
</protein>
<feature type="region of interest" description="Disordered" evidence="1">
    <location>
        <begin position="910"/>
        <end position="932"/>
    </location>
</feature>
<keyword evidence="4" id="KW-1185">Reference proteome</keyword>
<gene>
    <name evidence="3" type="ORF">SAMN02746065_1513</name>
</gene>
<dbReference type="InterPro" id="IPR055180">
    <property type="entry name" value="HsdR_RecA-like_helicase_dom_2"/>
</dbReference>
<dbReference type="GO" id="GO:0009035">
    <property type="term" value="F:type I site-specific deoxyribonuclease activity"/>
    <property type="evidence" value="ECO:0007669"/>
    <property type="project" value="UniProtKB-EC"/>
</dbReference>
<name>A0A1W2EVJ6_9BACT</name>
<dbReference type="InterPro" id="IPR014001">
    <property type="entry name" value="Helicase_ATP-bd"/>
</dbReference>
<proteinExistence type="predicted"/>
<evidence type="ECO:0000259" key="2">
    <source>
        <dbReference type="PROSITE" id="PS51192"/>
    </source>
</evidence>
<dbReference type="Pfam" id="PF18766">
    <property type="entry name" value="SWI2_SNF2"/>
    <property type="match status" value="1"/>
</dbReference>
<evidence type="ECO:0000313" key="4">
    <source>
        <dbReference type="Proteomes" id="UP000192418"/>
    </source>
</evidence>
<dbReference type="PANTHER" id="PTHR42927">
    <property type="entry name" value="HELICASE SUPERFAMILY 1 AND 2 DOMAIN-CONTAINING PROTEIN"/>
    <property type="match status" value="1"/>
</dbReference>
<dbReference type="InterPro" id="IPR040980">
    <property type="entry name" value="SWI2_SNF2"/>
</dbReference>
<evidence type="ECO:0000256" key="1">
    <source>
        <dbReference type="SAM" id="MobiDB-lite"/>
    </source>
</evidence>
<dbReference type="InterPro" id="IPR007409">
    <property type="entry name" value="Restrct_endonuc_type1_HsdR_N"/>
</dbReference>
<reference evidence="3 4" key="1">
    <citation type="submission" date="2017-04" db="EMBL/GenBank/DDBJ databases">
        <authorList>
            <person name="Afonso C.L."/>
            <person name="Miller P.J."/>
            <person name="Scott M.A."/>
            <person name="Spackman E."/>
            <person name="Goraichik I."/>
            <person name="Dimitrov K.M."/>
            <person name="Suarez D.L."/>
            <person name="Swayne D.E."/>
        </authorList>
    </citation>
    <scope>NUCLEOTIDE SEQUENCE [LARGE SCALE GENOMIC DNA]</scope>
    <source>
        <strain evidence="3 4">DSM 3385</strain>
    </source>
</reference>